<accession>A0A520XFB2</accession>
<dbReference type="InterPro" id="IPR004437">
    <property type="entry name" value="ParB/RepB/Spo0J"/>
</dbReference>
<dbReference type="NCBIfam" id="TIGR00180">
    <property type="entry name" value="parB_part"/>
    <property type="match status" value="1"/>
</dbReference>
<evidence type="ECO:0000256" key="1">
    <source>
        <dbReference type="ARBA" id="ARBA00006295"/>
    </source>
</evidence>
<evidence type="ECO:0000313" key="5">
    <source>
        <dbReference type="Proteomes" id="UP000322454"/>
    </source>
</evidence>
<proteinExistence type="inferred from homology"/>
<dbReference type="GO" id="GO:0005694">
    <property type="term" value="C:chromosome"/>
    <property type="evidence" value="ECO:0007669"/>
    <property type="project" value="TreeGrafter"/>
</dbReference>
<dbReference type="Pfam" id="PF02195">
    <property type="entry name" value="ParB_N"/>
    <property type="match status" value="1"/>
</dbReference>
<reference evidence="4 5" key="1">
    <citation type="submission" date="2019-01" db="EMBL/GenBank/DDBJ databases">
        <title>Insights into ecological role of a new deltaproteobacterial order Candidatus Sinidesulfobacterales (Sva0485) by metagenomics and metatranscriptomics.</title>
        <authorList>
            <person name="Tan S."/>
            <person name="Liu J."/>
            <person name="Fang Y."/>
            <person name="Hedlund B."/>
            <person name="Lian Z.-H."/>
            <person name="Huang L.-Y."/>
            <person name="Li J.-T."/>
            <person name="Huang L.-N."/>
            <person name="Li W.-J."/>
            <person name="Jiang H.-C."/>
            <person name="Dong H.-L."/>
            <person name="Shu W.-S."/>
        </authorList>
    </citation>
    <scope>NUCLEOTIDE SEQUENCE [LARGE SCALE GENOMIC DNA]</scope>
    <source>
        <strain evidence="4">AP4</strain>
    </source>
</reference>
<dbReference type="SUPFAM" id="SSF109709">
    <property type="entry name" value="KorB DNA-binding domain-like"/>
    <property type="match status" value="1"/>
</dbReference>
<sequence>MDFKRPSGIKTIDILQKLSEEGSFRVISEKMQIDVSSISIEKQVRGEVKNIGELVSSIREIGLLQPIIVKKTDDGYRLICGERRLRAHIELGKNFIDAVILDINDEDIPLVQVTENLQREKLTRLELANTYCLLQENYALSVRKIAERVGKNKSHVQSVLSWYKSYRKNAGKIKDESMAKTVALASLDQKTKEELAPYVDSLSAKEISSIRKAKENTPKDRERIKRIEDIIRLINNSFNNSNNKTRGIILRYENAKKKGHGELNINGKIEVIEDIIYGLKKKFNLKFNKTEED</sequence>
<dbReference type="PANTHER" id="PTHR33375:SF1">
    <property type="entry name" value="CHROMOSOME-PARTITIONING PROTEIN PARB-RELATED"/>
    <property type="match status" value="1"/>
</dbReference>
<dbReference type="Proteomes" id="UP000322454">
    <property type="component" value="Unassembled WGS sequence"/>
</dbReference>
<dbReference type="SUPFAM" id="SSF110849">
    <property type="entry name" value="ParB/Sulfiredoxin"/>
    <property type="match status" value="1"/>
</dbReference>
<gene>
    <name evidence="4" type="ORF">EVJ48_02910</name>
</gene>
<name>A0A520XFB2_9DELT</name>
<keyword evidence="2" id="KW-0159">Chromosome partition</keyword>
<dbReference type="Gene3D" id="3.90.1530.30">
    <property type="match status" value="1"/>
</dbReference>
<comment type="similarity">
    <text evidence="1">Belongs to the ParB family.</text>
</comment>
<dbReference type="Gene3D" id="1.10.10.2830">
    <property type="match status" value="1"/>
</dbReference>
<organism evidence="4 5">
    <name type="scientific">Candidatus Acidulodesulfobacterium acidiphilum</name>
    <dbReference type="NCBI Taxonomy" id="2597224"/>
    <lineage>
        <taxon>Bacteria</taxon>
        <taxon>Deltaproteobacteria</taxon>
        <taxon>Candidatus Acidulodesulfobacterales</taxon>
        <taxon>Candidatus Acidulodesulfobacterium</taxon>
    </lineage>
</organism>
<dbReference type="PANTHER" id="PTHR33375">
    <property type="entry name" value="CHROMOSOME-PARTITIONING PROTEIN PARB-RELATED"/>
    <property type="match status" value="1"/>
</dbReference>
<comment type="caution">
    <text evidence="4">The sequence shown here is derived from an EMBL/GenBank/DDBJ whole genome shotgun (WGS) entry which is preliminary data.</text>
</comment>
<dbReference type="SMART" id="SM00470">
    <property type="entry name" value="ParB"/>
    <property type="match status" value="1"/>
</dbReference>
<protein>
    <submittedName>
        <fullName evidence="4">ParB/RepB/Spo0J family partition protein</fullName>
    </submittedName>
</protein>
<evidence type="ECO:0000256" key="2">
    <source>
        <dbReference type="ARBA" id="ARBA00022829"/>
    </source>
</evidence>
<dbReference type="EMBL" id="SHMQ01000005">
    <property type="protein sequence ID" value="RZV39889.1"/>
    <property type="molecule type" value="Genomic_DNA"/>
</dbReference>
<dbReference type="GO" id="GO:0007059">
    <property type="term" value="P:chromosome segregation"/>
    <property type="evidence" value="ECO:0007669"/>
    <property type="project" value="UniProtKB-KW"/>
</dbReference>
<dbReference type="InterPro" id="IPR003115">
    <property type="entry name" value="ParB_N"/>
</dbReference>
<evidence type="ECO:0000313" key="4">
    <source>
        <dbReference type="EMBL" id="RZV39889.1"/>
    </source>
</evidence>
<dbReference type="InterPro" id="IPR041468">
    <property type="entry name" value="HTH_ParB/Spo0J"/>
</dbReference>
<dbReference type="Pfam" id="PF17762">
    <property type="entry name" value="HTH_ParB"/>
    <property type="match status" value="1"/>
</dbReference>
<evidence type="ECO:0000259" key="3">
    <source>
        <dbReference type="SMART" id="SM00470"/>
    </source>
</evidence>
<dbReference type="InterPro" id="IPR036086">
    <property type="entry name" value="ParB/Sulfiredoxin_sf"/>
</dbReference>
<dbReference type="InterPro" id="IPR050336">
    <property type="entry name" value="Chromosome_partition/occlusion"/>
</dbReference>
<dbReference type="GO" id="GO:0003677">
    <property type="term" value="F:DNA binding"/>
    <property type="evidence" value="ECO:0007669"/>
    <property type="project" value="InterPro"/>
</dbReference>
<feature type="domain" description="ParB-like N-terminal" evidence="3">
    <location>
        <begin position="31"/>
        <end position="117"/>
    </location>
</feature>
<dbReference type="AlphaFoldDB" id="A0A520XFB2"/>